<reference evidence="4" key="2">
    <citation type="submission" date="2025-08" db="UniProtKB">
        <authorList>
            <consortium name="Ensembl"/>
        </authorList>
    </citation>
    <scope>IDENTIFICATION</scope>
</reference>
<keyword evidence="2" id="KW-0472">Membrane</keyword>
<protein>
    <recommendedName>
        <fullName evidence="6">Prostate androgen-regulated mucin-like protein 1</fullName>
    </recommendedName>
</protein>
<keyword evidence="5" id="KW-1185">Reference proteome</keyword>
<dbReference type="PANTHER" id="PTHR35453">
    <property type="entry name" value="PROSTATE ANDROGEN-REGULATED MUCIN-LIKE PROTEIN 1"/>
    <property type="match status" value="1"/>
</dbReference>
<accession>A0A8C4SJ96</accession>
<dbReference type="GO" id="GO:0005794">
    <property type="term" value="C:Golgi apparatus"/>
    <property type="evidence" value="ECO:0007669"/>
    <property type="project" value="TreeGrafter"/>
</dbReference>
<evidence type="ECO:0000313" key="5">
    <source>
        <dbReference type="Proteomes" id="UP000694620"/>
    </source>
</evidence>
<dbReference type="Proteomes" id="UP000694620">
    <property type="component" value="Chromosome 5"/>
</dbReference>
<dbReference type="AlphaFoldDB" id="A0A8C4SJ96"/>
<dbReference type="PANTHER" id="PTHR35453:SF1">
    <property type="entry name" value="PROSTATE ANDROGEN-REGULATED MUCIN-LIKE PROTEIN 1"/>
    <property type="match status" value="1"/>
</dbReference>
<keyword evidence="2" id="KW-1133">Transmembrane helix</keyword>
<feature type="transmembrane region" description="Helical" evidence="2">
    <location>
        <begin position="251"/>
        <end position="272"/>
    </location>
</feature>
<dbReference type="OrthoDB" id="8963138at2759"/>
<sequence length="302" mass="31251">MSIALLLISSALLAAFASDIANPPNSSISPVVATTKGYSLKSISVTLTHEITSSGTKNDNFNETEDKPSYNTTTTTSVTSTTGTTITTTKPTSDLPIIGTKEPQTSATTKITNGSLNSLTTIGTKGTSASATITATWTSANAPTTVRTSADVTLSTVKGPSTSKTILTTKESSTNMTSTVNRTSAKVTTITTNGTSTNAKTIPMTASQKTPTVMAVSSKTVLTSPVFHASSVLTSYPSEKLPPNALSSGSVAGVVFGCILIIILIFGIAYYLKIRRPSYGRLLDDGDYGSVGNFSNPVFDNS</sequence>
<dbReference type="InterPro" id="IPR031431">
    <property type="entry name" value="PARM1"/>
</dbReference>
<dbReference type="CTD" id="25849"/>
<evidence type="ECO:0008006" key="6">
    <source>
        <dbReference type="Google" id="ProtNLM"/>
    </source>
</evidence>
<reference evidence="4" key="3">
    <citation type="submission" date="2025-09" db="UniProtKB">
        <authorList>
            <consortium name="Ensembl"/>
        </authorList>
    </citation>
    <scope>IDENTIFICATION</scope>
</reference>
<feature type="signal peptide" evidence="3">
    <location>
        <begin position="1"/>
        <end position="17"/>
    </location>
</feature>
<dbReference type="GO" id="GO:0005769">
    <property type="term" value="C:early endosome"/>
    <property type="evidence" value="ECO:0007669"/>
    <property type="project" value="TreeGrafter"/>
</dbReference>
<feature type="chain" id="PRO_5034484069" description="Prostate androgen-regulated mucin-like protein 1" evidence="3">
    <location>
        <begin position="18"/>
        <end position="302"/>
    </location>
</feature>
<evidence type="ECO:0000313" key="4">
    <source>
        <dbReference type="Ensembl" id="ENSECRP00000018436.1"/>
    </source>
</evidence>
<evidence type="ECO:0000256" key="3">
    <source>
        <dbReference type="SAM" id="SignalP"/>
    </source>
</evidence>
<dbReference type="Ensembl" id="ENSECRT00000018808.1">
    <property type="protein sequence ID" value="ENSECRP00000018436.1"/>
    <property type="gene ID" value="ENSECRG00000012335.1"/>
</dbReference>
<evidence type="ECO:0000256" key="2">
    <source>
        <dbReference type="SAM" id="Phobius"/>
    </source>
</evidence>
<name>A0A8C4SJ96_ERPCA</name>
<dbReference type="GeneID" id="114652088"/>
<gene>
    <name evidence="4" type="primary">parm1</name>
</gene>
<dbReference type="GO" id="GO:0005770">
    <property type="term" value="C:late endosome"/>
    <property type="evidence" value="ECO:0007669"/>
    <property type="project" value="TreeGrafter"/>
</dbReference>
<keyword evidence="3" id="KW-0732">Signal</keyword>
<reference evidence="4" key="1">
    <citation type="submission" date="2021-06" db="EMBL/GenBank/DDBJ databases">
        <authorList>
            <consortium name="Wellcome Sanger Institute Data Sharing"/>
        </authorList>
    </citation>
    <scope>NUCLEOTIDE SEQUENCE [LARGE SCALE GENOMIC DNA]</scope>
</reference>
<dbReference type="GO" id="GO:0005886">
    <property type="term" value="C:plasma membrane"/>
    <property type="evidence" value="ECO:0007669"/>
    <property type="project" value="TreeGrafter"/>
</dbReference>
<evidence type="ECO:0000256" key="1">
    <source>
        <dbReference type="SAM" id="MobiDB-lite"/>
    </source>
</evidence>
<proteinExistence type="predicted"/>
<dbReference type="Pfam" id="PF17061">
    <property type="entry name" value="PARM"/>
    <property type="match status" value="1"/>
</dbReference>
<dbReference type="RefSeq" id="XP_028658110.1">
    <property type="nucleotide sequence ID" value="XM_028802277.2"/>
</dbReference>
<feature type="compositionally biased region" description="Low complexity" evidence="1">
    <location>
        <begin position="72"/>
        <end position="93"/>
    </location>
</feature>
<feature type="region of interest" description="Disordered" evidence="1">
    <location>
        <begin position="53"/>
        <end position="100"/>
    </location>
</feature>
<organism evidence="4 5">
    <name type="scientific">Erpetoichthys calabaricus</name>
    <name type="common">Rope fish</name>
    <name type="synonym">Calamoichthys calabaricus</name>
    <dbReference type="NCBI Taxonomy" id="27687"/>
    <lineage>
        <taxon>Eukaryota</taxon>
        <taxon>Metazoa</taxon>
        <taxon>Chordata</taxon>
        <taxon>Craniata</taxon>
        <taxon>Vertebrata</taxon>
        <taxon>Euteleostomi</taxon>
        <taxon>Actinopterygii</taxon>
        <taxon>Polypteriformes</taxon>
        <taxon>Polypteridae</taxon>
        <taxon>Erpetoichthys</taxon>
    </lineage>
</organism>
<keyword evidence="2" id="KW-0812">Transmembrane</keyword>
<dbReference type="GeneTree" id="ENSGT01120000271965"/>